<dbReference type="Proteomes" id="UP000053989">
    <property type="component" value="Unassembled WGS sequence"/>
</dbReference>
<organism evidence="1 2">
    <name type="scientific">Scleroderma citrinum Foug A</name>
    <dbReference type="NCBI Taxonomy" id="1036808"/>
    <lineage>
        <taxon>Eukaryota</taxon>
        <taxon>Fungi</taxon>
        <taxon>Dikarya</taxon>
        <taxon>Basidiomycota</taxon>
        <taxon>Agaricomycotina</taxon>
        <taxon>Agaricomycetes</taxon>
        <taxon>Agaricomycetidae</taxon>
        <taxon>Boletales</taxon>
        <taxon>Sclerodermatineae</taxon>
        <taxon>Sclerodermataceae</taxon>
        <taxon>Scleroderma</taxon>
    </lineage>
</organism>
<evidence type="ECO:0000313" key="1">
    <source>
        <dbReference type="EMBL" id="KIM66041.1"/>
    </source>
</evidence>
<dbReference type="HOGENOM" id="CLU_2387451_0_0_1"/>
<proteinExistence type="predicted"/>
<name>A0A0C3EDQ6_9AGAM</name>
<dbReference type="InParanoid" id="A0A0C3EDQ6"/>
<accession>A0A0C3EDQ6</accession>
<gene>
    <name evidence="1" type="ORF">SCLCIDRAFT_397644</name>
</gene>
<reference evidence="1 2" key="1">
    <citation type="submission" date="2014-04" db="EMBL/GenBank/DDBJ databases">
        <authorList>
            <consortium name="DOE Joint Genome Institute"/>
            <person name="Kuo A."/>
            <person name="Kohler A."/>
            <person name="Nagy L.G."/>
            <person name="Floudas D."/>
            <person name="Copeland A."/>
            <person name="Barry K.W."/>
            <person name="Cichocki N."/>
            <person name="Veneault-Fourrey C."/>
            <person name="LaButti K."/>
            <person name="Lindquist E.A."/>
            <person name="Lipzen A."/>
            <person name="Lundell T."/>
            <person name="Morin E."/>
            <person name="Murat C."/>
            <person name="Sun H."/>
            <person name="Tunlid A."/>
            <person name="Henrissat B."/>
            <person name="Grigoriev I.V."/>
            <person name="Hibbett D.S."/>
            <person name="Martin F."/>
            <person name="Nordberg H.P."/>
            <person name="Cantor M.N."/>
            <person name="Hua S.X."/>
        </authorList>
    </citation>
    <scope>NUCLEOTIDE SEQUENCE [LARGE SCALE GENOMIC DNA]</scope>
    <source>
        <strain evidence="1 2">Foug A</strain>
    </source>
</reference>
<keyword evidence="2" id="KW-1185">Reference proteome</keyword>
<evidence type="ECO:0000313" key="2">
    <source>
        <dbReference type="Proteomes" id="UP000053989"/>
    </source>
</evidence>
<reference evidence="2" key="2">
    <citation type="submission" date="2015-01" db="EMBL/GenBank/DDBJ databases">
        <title>Evolutionary Origins and Diversification of the Mycorrhizal Mutualists.</title>
        <authorList>
            <consortium name="DOE Joint Genome Institute"/>
            <consortium name="Mycorrhizal Genomics Consortium"/>
            <person name="Kohler A."/>
            <person name="Kuo A."/>
            <person name="Nagy L.G."/>
            <person name="Floudas D."/>
            <person name="Copeland A."/>
            <person name="Barry K.W."/>
            <person name="Cichocki N."/>
            <person name="Veneault-Fourrey C."/>
            <person name="LaButti K."/>
            <person name="Lindquist E.A."/>
            <person name="Lipzen A."/>
            <person name="Lundell T."/>
            <person name="Morin E."/>
            <person name="Murat C."/>
            <person name="Riley R."/>
            <person name="Ohm R."/>
            <person name="Sun H."/>
            <person name="Tunlid A."/>
            <person name="Henrissat B."/>
            <person name="Grigoriev I.V."/>
            <person name="Hibbett D.S."/>
            <person name="Martin F."/>
        </authorList>
    </citation>
    <scope>NUCLEOTIDE SEQUENCE [LARGE SCALE GENOMIC DNA]</scope>
    <source>
        <strain evidence="2">Foug A</strain>
    </source>
</reference>
<sequence>MSQSIPSNSMFQCTRSRTKNATCHLRRRTRPRPRPLCLRRQRSHCHSAIYVDGPDQHTTLTTCIDDTATSHHPAICGKCDHHHLDDDDDQHRLR</sequence>
<protein>
    <submittedName>
        <fullName evidence="1">Uncharacterized protein</fullName>
    </submittedName>
</protein>
<dbReference type="AlphaFoldDB" id="A0A0C3EDQ6"/>
<dbReference type="EMBL" id="KN822019">
    <property type="protein sequence ID" value="KIM66041.1"/>
    <property type="molecule type" value="Genomic_DNA"/>
</dbReference>